<dbReference type="EMBL" id="VWLE01001081">
    <property type="protein sequence ID" value="KAA3929193.1"/>
    <property type="molecule type" value="Genomic_DNA"/>
</dbReference>
<dbReference type="EMBL" id="QRJR01000033">
    <property type="protein sequence ID" value="RHH40595.1"/>
    <property type="molecule type" value="Genomic_DNA"/>
</dbReference>
<dbReference type="RefSeq" id="WP_004304415.1">
    <property type="nucleotide sequence ID" value="NZ_BAABYV010000001.1"/>
</dbReference>
<dbReference type="Proteomes" id="UP000323717">
    <property type="component" value="Unassembled WGS sequence"/>
</dbReference>
<evidence type="ECO:0000313" key="4">
    <source>
        <dbReference type="EMBL" id="KAA4104884.1"/>
    </source>
</evidence>
<dbReference type="Proteomes" id="UP000478493">
    <property type="component" value="Unassembled WGS sequence"/>
</dbReference>
<dbReference type="EMBL" id="JAQNZF010000002">
    <property type="protein sequence ID" value="MDC2740995.1"/>
    <property type="molecule type" value="Genomic_DNA"/>
</dbReference>
<gene>
    <name evidence="10" type="ORF">DW206_22325</name>
    <name evidence="9" type="ORF">DWV35_07580</name>
    <name evidence="7" type="ORF">F3B53_05195</name>
    <name evidence="5" type="ORF">F3B85_14405</name>
    <name evidence="6" type="ORF">F3B98_25965</name>
    <name evidence="4" type="ORF">F3D66_01320</name>
    <name evidence="2" type="ORF">F3D71_32240</name>
    <name evidence="3" type="ORF">F3F25_05790</name>
    <name evidence="1" type="ORF">F3F51_02070</name>
    <name evidence="8" type="ORF">PO382_02005</name>
</gene>
<evidence type="ECO:0000313" key="2">
    <source>
        <dbReference type="EMBL" id="KAA3929193.1"/>
    </source>
</evidence>
<dbReference type="Proteomes" id="UP000286031">
    <property type="component" value="Unassembled WGS sequence"/>
</dbReference>
<dbReference type="Proteomes" id="UP000460135">
    <property type="component" value="Unassembled WGS sequence"/>
</dbReference>
<proteinExistence type="predicted"/>
<keyword evidence="18" id="KW-1185">Reference proteome</keyword>
<organism evidence="2 13">
    <name type="scientific">Bacteroides ovatus</name>
    <dbReference type="NCBI Taxonomy" id="28116"/>
    <lineage>
        <taxon>Bacteria</taxon>
        <taxon>Pseudomonadati</taxon>
        <taxon>Bacteroidota</taxon>
        <taxon>Bacteroidia</taxon>
        <taxon>Bacteroidales</taxon>
        <taxon>Bacteroidaceae</taxon>
        <taxon>Bacteroides</taxon>
    </lineage>
</organism>
<evidence type="ECO:0000313" key="14">
    <source>
        <dbReference type="Proteomes" id="UP000365824"/>
    </source>
</evidence>
<dbReference type="Proteomes" id="UP000283329">
    <property type="component" value="Unassembled WGS sequence"/>
</dbReference>
<dbReference type="Proteomes" id="UP000473905">
    <property type="component" value="Unassembled WGS sequence"/>
</dbReference>
<dbReference type="EMBL" id="VWKB01000001">
    <property type="protein sequence ID" value="KAA4104884.1"/>
    <property type="molecule type" value="Genomic_DNA"/>
</dbReference>
<reference evidence="11 12" key="1">
    <citation type="submission" date="2018-08" db="EMBL/GenBank/DDBJ databases">
        <title>A genome reference for cultivated species of the human gut microbiota.</title>
        <authorList>
            <person name="Zou Y."/>
            <person name="Xue W."/>
            <person name="Luo G."/>
        </authorList>
    </citation>
    <scope>NUCLEOTIDE SEQUENCE [LARGE SCALE GENOMIC DNA]</scope>
    <source>
        <strain evidence="9 12">AF04-46</strain>
        <strain evidence="10 11">AM17-48</strain>
    </source>
</reference>
<evidence type="ECO:0000313" key="7">
    <source>
        <dbReference type="EMBL" id="KAB1329398.1"/>
    </source>
</evidence>
<dbReference type="Proteomes" id="UP000365824">
    <property type="component" value="Unassembled WGS sequence"/>
</dbReference>
<evidence type="ECO:0000313" key="18">
    <source>
        <dbReference type="Proteomes" id="UP000473905"/>
    </source>
</evidence>
<evidence type="ECO:0000313" key="10">
    <source>
        <dbReference type="EMBL" id="RHH40595.1"/>
    </source>
</evidence>
<dbReference type="EMBL" id="VWLX01000001">
    <property type="protein sequence ID" value="KAA3809640.1"/>
    <property type="molecule type" value="Genomic_DNA"/>
</dbReference>
<name>A0A139KL22_BACOV</name>
<dbReference type="EMBL" id="VWFO01000065">
    <property type="protein sequence ID" value="KAA4660684.1"/>
    <property type="molecule type" value="Genomic_DNA"/>
</dbReference>
<protein>
    <submittedName>
        <fullName evidence="2">DUF4248 domain-containing protein</fullName>
    </submittedName>
</protein>
<dbReference type="EMBL" id="VWFC01000004">
    <property type="protein sequence ID" value="KAB1329398.1"/>
    <property type="molecule type" value="Genomic_DNA"/>
</dbReference>
<dbReference type="Proteomes" id="UP000375690">
    <property type="component" value="Unassembled WGS sequence"/>
</dbReference>
<evidence type="ECO:0000313" key="16">
    <source>
        <dbReference type="Proteomes" id="UP000435985"/>
    </source>
</evidence>
<dbReference type="AlphaFoldDB" id="A0A139KL22"/>
<evidence type="ECO:0000313" key="11">
    <source>
        <dbReference type="Proteomes" id="UP000283329"/>
    </source>
</evidence>
<sequence length="64" mass="7598">MKKTELALLYMPYASADVARRHLNKCIRRNRELLEALEATGWAFWIHWLTPLQVELIEKYLGEP</sequence>
<evidence type="ECO:0000313" key="15">
    <source>
        <dbReference type="Proteomes" id="UP000375690"/>
    </source>
</evidence>
<dbReference type="Proteomes" id="UP000435985">
    <property type="component" value="Unassembled WGS sequence"/>
</dbReference>
<evidence type="ECO:0000313" key="17">
    <source>
        <dbReference type="Proteomes" id="UP000460135"/>
    </source>
</evidence>
<dbReference type="Pfam" id="PF14053">
    <property type="entry name" value="DUF4248"/>
    <property type="match status" value="1"/>
</dbReference>
<dbReference type="EMBL" id="QSBI01000007">
    <property type="protein sequence ID" value="RGX11082.1"/>
    <property type="molecule type" value="Genomic_DNA"/>
</dbReference>
<comment type="caution">
    <text evidence="2">The sequence shown here is derived from an EMBL/GenBank/DDBJ whole genome shotgun (WGS) entry which is preliminary data.</text>
</comment>
<evidence type="ECO:0000313" key="19">
    <source>
        <dbReference type="Proteomes" id="UP000478493"/>
    </source>
</evidence>
<evidence type="ECO:0000313" key="8">
    <source>
        <dbReference type="EMBL" id="MDC2740995.1"/>
    </source>
</evidence>
<evidence type="ECO:0000313" key="1">
    <source>
        <dbReference type="EMBL" id="KAA3809640.1"/>
    </source>
</evidence>
<dbReference type="Proteomes" id="UP001219389">
    <property type="component" value="Unassembled WGS sequence"/>
</dbReference>
<accession>A0A139KL22</accession>
<evidence type="ECO:0000313" key="5">
    <source>
        <dbReference type="EMBL" id="KAA4535534.1"/>
    </source>
</evidence>
<evidence type="ECO:0000313" key="12">
    <source>
        <dbReference type="Proteomes" id="UP000286031"/>
    </source>
</evidence>
<dbReference type="GeneID" id="69481035"/>
<dbReference type="InterPro" id="IPR025342">
    <property type="entry name" value="DUF4248"/>
</dbReference>
<dbReference type="EMBL" id="VWLB01000007">
    <property type="protein sequence ID" value="KAA3929988.1"/>
    <property type="molecule type" value="Genomic_DNA"/>
</dbReference>
<evidence type="ECO:0000313" key="9">
    <source>
        <dbReference type="EMBL" id="RGX11082.1"/>
    </source>
</evidence>
<dbReference type="EMBL" id="VWGP01000009">
    <property type="protein sequence ID" value="KAA4535534.1"/>
    <property type="molecule type" value="Genomic_DNA"/>
</dbReference>
<reference evidence="13 14" key="2">
    <citation type="journal article" date="2019" name="Nat. Med.">
        <title>A library of human gut bacterial isolates paired with longitudinal multiomics data enables mechanistic microbiome research.</title>
        <authorList>
            <person name="Poyet M."/>
            <person name="Groussin M."/>
            <person name="Gibbons S.M."/>
            <person name="Avila-Pacheco J."/>
            <person name="Jiang X."/>
            <person name="Kearney S.M."/>
            <person name="Perrotta A.R."/>
            <person name="Berdy B."/>
            <person name="Zhao S."/>
            <person name="Lieberman T.D."/>
            <person name="Swanson P.K."/>
            <person name="Smith M."/>
            <person name="Roesemann S."/>
            <person name="Alexander J.E."/>
            <person name="Rich S.A."/>
            <person name="Livny J."/>
            <person name="Vlamakis H."/>
            <person name="Clish C."/>
            <person name="Bullock K."/>
            <person name="Deik A."/>
            <person name="Scott J."/>
            <person name="Pierce K.A."/>
            <person name="Xavier R.J."/>
            <person name="Alm E.J."/>
        </authorList>
    </citation>
    <scope>NUCLEOTIDE SEQUENCE [LARGE SCALE GENOMIC DNA]</scope>
    <source>
        <strain evidence="4 18">BIOML-A134</strain>
        <strain evidence="6 16">BIOML-A14</strain>
        <strain evidence="3 14">BIOML-A160</strain>
        <strain evidence="2 13">BIOML-A163</strain>
        <strain evidence="1 17">BIOML-A183</strain>
        <strain evidence="7 15">BIOML-A2</strain>
        <strain evidence="5 19">BIOML-A41</strain>
    </source>
</reference>
<evidence type="ECO:0000313" key="3">
    <source>
        <dbReference type="EMBL" id="KAA3929988.1"/>
    </source>
</evidence>
<evidence type="ECO:0000313" key="13">
    <source>
        <dbReference type="Proteomes" id="UP000323717"/>
    </source>
</evidence>
<evidence type="ECO:0000313" key="6">
    <source>
        <dbReference type="EMBL" id="KAA4660684.1"/>
    </source>
</evidence>
<reference evidence="8" key="3">
    <citation type="submission" date="2022-10" db="EMBL/GenBank/DDBJ databases">
        <title>Human gut microbiome strain richness.</title>
        <authorList>
            <person name="Chen-Liaw A."/>
        </authorList>
    </citation>
    <scope>NUCLEOTIDE SEQUENCE</scope>
    <source>
        <strain evidence="8">BSD2780120875st1_E1_BSD2780120875_150330</strain>
    </source>
</reference>